<evidence type="ECO:0000313" key="1">
    <source>
        <dbReference type="EMBL" id="AFK48879.1"/>
    </source>
</evidence>
<name>I3T8N7_MEDTR</name>
<reference evidence="1" key="1">
    <citation type="submission" date="2012-05" db="EMBL/GenBank/DDBJ databases">
        <authorList>
            <person name="Krishnakumar V."/>
            <person name="Cheung F."/>
            <person name="Xiao Y."/>
            <person name="Chan A."/>
            <person name="Moskal W.A."/>
            <person name="Town C.D."/>
        </authorList>
    </citation>
    <scope>NUCLEOTIDE SEQUENCE</scope>
</reference>
<protein>
    <submittedName>
        <fullName evidence="1">Uncharacterized protein</fullName>
    </submittedName>
</protein>
<accession>I3T8N7</accession>
<proteinExistence type="evidence at transcript level"/>
<dbReference type="EMBL" id="BT149085">
    <property type="protein sequence ID" value="AFK48879.1"/>
    <property type="molecule type" value="mRNA"/>
</dbReference>
<dbReference type="AlphaFoldDB" id="I3T8N7"/>
<organism evidence="1">
    <name type="scientific">Medicago truncatula</name>
    <name type="common">Barrel medic</name>
    <name type="synonym">Medicago tribuloides</name>
    <dbReference type="NCBI Taxonomy" id="3880"/>
    <lineage>
        <taxon>Eukaryota</taxon>
        <taxon>Viridiplantae</taxon>
        <taxon>Streptophyta</taxon>
        <taxon>Embryophyta</taxon>
        <taxon>Tracheophyta</taxon>
        <taxon>Spermatophyta</taxon>
        <taxon>Magnoliopsida</taxon>
        <taxon>eudicotyledons</taxon>
        <taxon>Gunneridae</taxon>
        <taxon>Pentapetalae</taxon>
        <taxon>rosids</taxon>
        <taxon>fabids</taxon>
        <taxon>Fabales</taxon>
        <taxon>Fabaceae</taxon>
        <taxon>Papilionoideae</taxon>
        <taxon>50 kb inversion clade</taxon>
        <taxon>NPAAA clade</taxon>
        <taxon>Hologalegina</taxon>
        <taxon>IRL clade</taxon>
        <taxon>Trifolieae</taxon>
        <taxon>Medicago</taxon>
    </lineage>
</organism>
<sequence>MASQEVVFWVVVVGCMKQTFQVEREWPLVEGNRKYPKKEDYQEKKKG</sequence>